<gene>
    <name evidence="2" type="ORF">JYU34_008900</name>
</gene>
<reference evidence="2 3" key="1">
    <citation type="submission" date="2021-06" db="EMBL/GenBank/DDBJ databases">
        <title>A haploid diamondback moth (Plutella xylostella L.) genome assembly resolves 31 chromosomes and identifies a diamide resistance mutation.</title>
        <authorList>
            <person name="Ward C.M."/>
            <person name="Perry K.D."/>
            <person name="Baker G."/>
            <person name="Powis K."/>
            <person name="Heckel D.G."/>
            <person name="Baxter S.W."/>
        </authorList>
    </citation>
    <scope>NUCLEOTIDE SEQUENCE [LARGE SCALE GENOMIC DNA]</scope>
    <source>
        <strain evidence="2 3">LV</strain>
        <tissue evidence="2">Single pupa</tissue>
    </source>
</reference>
<evidence type="ECO:0000256" key="1">
    <source>
        <dbReference type="SAM" id="MobiDB-lite"/>
    </source>
</evidence>
<feature type="region of interest" description="Disordered" evidence="1">
    <location>
        <begin position="33"/>
        <end position="102"/>
    </location>
</feature>
<evidence type="ECO:0000313" key="3">
    <source>
        <dbReference type="Proteomes" id="UP000823941"/>
    </source>
</evidence>
<feature type="compositionally biased region" description="Gly residues" evidence="1">
    <location>
        <begin position="82"/>
        <end position="96"/>
    </location>
</feature>
<comment type="caution">
    <text evidence="2">The sequence shown here is derived from an EMBL/GenBank/DDBJ whole genome shotgun (WGS) entry which is preliminary data.</text>
</comment>
<name>A0ABQ7QMU5_PLUXY</name>
<sequence length="102" mass="9889">MGDVEGLTAFAACKDVGDGDLAFRLPLVTVVKPSSGEAGDSEMEATSIASGEGDLLSNCAHGSDIDTAAGDDESPDREKGAAGDGGNSAGGEGAGDGENSAR</sequence>
<proteinExistence type="predicted"/>
<accession>A0ABQ7QMU5</accession>
<dbReference type="EMBL" id="JAHIBW010000012">
    <property type="protein sequence ID" value="KAG7306300.1"/>
    <property type="molecule type" value="Genomic_DNA"/>
</dbReference>
<dbReference type="Proteomes" id="UP000823941">
    <property type="component" value="Chromosome 12"/>
</dbReference>
<evidence type="ECO:0000313" key="2">
    <source>
        <dbReference type="EMBL" id="KAG7306300.1"/>
    </source>
</evidence>
<protein>
    <submittedName>
        <fullName evidence="2">Uncharacterized protein</fullName>
    </submittedName>
</protein>
<organism evidence="2 3">
    <name type="scientific">Plutella xylostella</name>
    <name type="common">Diamondback moth</name>
    <name type="synonym">Plutella maculipennis</name>
    <dbReference type="NCBI Taxonomy" id="51655"/>
    <lineage>
        <taxon>Eukaryota</taxon>
        <taxon>Metazoa</taxon>
        <taxon>Ecdysozoa</taxon>
        <taxon>Arthropoda</taxon>
        <taxon>Hexapoda</taxon>
        <taxon>Insecta</taxon>
        <taxon>Pterygota</taxon>
        <taxon>Neoptera</taxon>
        <taxon>Endopterygota</taxon>
        <taxon>Lepidoptera</taxon>
        <taxon>Glossata</taxon>
        <taxon>Ditrysia</taxon>
        <taxon>Yponomeutoidea</taxon>
        <taxon>Plutellidae</taxon>
        <taxon>Plutella</taxon>
    </lineage>
</organism>
<keyword evidence="3" id="KW-1185">Reference proteome</keyword>